<evidence type="ECO:0000313" key="2">
    <source>
        <dbReference type="EMBL" id="RVW48857.1"/>
    </source>
</evidence>
<name>A0A438JW74_VITVI</name>
<protein>
    <submittedName>
        <fullName evidence="3">Uncharacterized protein</fullName>
    </submittedName>
</protein>
<dbReference type="AlphaFoldDB" id="A0A438JW74"/>
<organism evidence="3 4">
    <name type="scientific">Vitis vinifera</name>
    <name type="common">Grape</name>
    <dbReference type="NCBI Taxonomy" id="29760"/>
    <lineage>
        <taxon>Eukaryota</taxon>
        <taxon>Viridiplantae</taxon>
        <taxon>Streptophyta</taxon>
        <taxon>Embryophyta</taxon>
        <taxon>Tracheophyta</taxon>
        <taxon>Spermatophyta</taxon>
        <taxon>Magnoliopsida</taxon>
        <taxon>eudicotyledons</taxon>
        <taxon>Gunneridae</taxon>
        <taxon>Pentapetalae</taxon>
        <taxon>rosids</taxon>
        <taxon>Vitales</taxon>
        <taxon>Vitaceae</taxon>
        <taxon>Viteae</taxon>
        <taxon>Vitis</taxon>
    </lineage>
</organism>
<accession>A0A438JW74</accession>
<sequence>MKRAKVGAYCPSPAPTLVVLVVLLVGSVQFIQCHNVDDYNEFDNPELLLLFTQLGYGKISNMTTMLSVEFQKRSNFCFKDP</sequence>
<comment type="caution">
    <text evidence="3">The sequence shown here is derived from an EMBL/GenBank/DDBJ whole genome shotgun (WGS) entry which is preliminary data.</text>
</comment>
<dbReference type="EMBL" id="QGNW01000025">
    <property type="protein sequence ID" value="RVX13220.1"/>
    <property type="molecule type" value="Genomic_DNA"/>
</dbReference>
<reference evidence="3 4" key="1">
    <citation type="journal article" date="2018" name="PLoS Genet.">
        <title>Population sequencing reveals clonal diversity and ancestral inbreeding in the grapevine cultivar Chardonnay.</title>
        <authorList>
            <person name="Roach M.J."/>
            <person name="Johnson D.L."/>
            <person name="Bohlmann J."/>
            <person name="van Vuuren H.J."/>
            <person name="Jones S.J."/>
            <person name="Pretorius I.S."/>
            <person name="Schmidt S.A."/>
            <person name="Borneman A.R."/>
        </authorList>
    </citation>
    <scope>NUCLEOTIDE SEQUENCE [LARGE SCALE GENOMIC DNA]</scope>
    <source>
        <strain evidence="4">cv. Chardonnay</strain>
        <strain evidence="3">I10V1</strain>
        <tissue evidence="3">Leaf</tissue>
    </source>
</reference>
<evidence type="ECO:0000313" key="4">
    <source>
        <dbReference type="Proteomes" id="UP000288805"/>
    </source>
</evidence>
<gene>
    <name evidence="3" type="ORF">CK203_018095</name>
    <name evidence="2" type="ORF">CK203_109008</name>
</gene>
<dbReference type="Proteomes" id="UP000288805">
    <property type="component" value="Unassembled WGS sequence"/>
</dbReference>
<dbReference type="EMBL" id="QGNW01001239">
    <property type="protein sequence ID" value="RVW48857.1"/>
    <property type="molecule type" value="Genomic_DNA"/>
</dbReference>
<keyword evidence="1" id="KW-0732">Signal</keyword>
<evidence type="ECO:0000256" key="1">
    <source>
        <dbReference type="SAM" id="SignalP"/>
    </source>
</evidence>
<proteinExistence type="predicted"/>
<evidence type="ECO:0000313" key="3">
    <source>
        <dbReference type="EMBL" id="RVX13220.1"/>
    </source>
</evidence>
<feature type="signal peptide" evidence="1">
    <location>
        <begin position="1"/>
        <end position="33"/>
    </location>
</feature>
<feature type="chain" id="PRO_5036351748" evidence="1">
    <location>
        <begin position="34"/>
        <end position="81"/>
    </location>
</feature>